<gene>
    <name evidence="2" type="ORF">KY290_021080</name>
</gene>
<comment type="caution">
    <text evidence="2">The sequence shown here is derived from an EMBL/GenBank/DDBJ whole genome shotgun (WGS) entry which is preliminary data.</text>
</comment>
<evidence type="ECO:0000313" key="2">
    <source>
        <dbReference type="EMBL" id="KAH0757587.1"/>
    </source>
</evidence>
<organism evidence="2 3">
    <name type="scientific">Solanum tuberosum</name>
    <name type="common">Potato</name>
    <dbReference type="NCBI Taxonomy" id="4113"/>
    <lineage>
        <taxon>Eukaryota</taxon>
        <taxon>Viridiplantae</taxon>
        <taxon>Streptophyta</taxon>
        <taxon>Embryophyta</taxon>
        <taxon>Tracheophyta</taxon>
        <taxon>Spermatophyta</taxon>
        <taxon>Magnoliopsida</taxon>
        <taxon>eudicotyledons</taxon>
        <taxon>Gunneridae</taxon>
        <taxon>Pentapetalae</taxon>
        <taxon>asterids</taxon>
        <taxon>lamiids</taxon>
        <taxon>Solanales</taxon>
        <taxon>Solanaceae</taxon>
        <taxon>Solanoideae</taxon>
        <taxon>Solaneae</taxon>
        <taxon>Solanum</taxon>
    </lineage>
</organism>
<protein>
    <submittedName>
        <fullName evidence="2">Uncharacterized protein</fullName>
    </submittedName>
</protein>
<feature type="region of interest" description="Disordered" evidence="1">
    <location>
        <begin position="1"/>
        <end position="33"/>
    </location>
</feature>
<dbReference type="Proteomes" id="UP000826656">
    <property type="component" value="Unassembled WGS sequence"/>
</dbReference>
<dbReference type="EMBL" id="JAIVGD010000015">
    <property type="protein sequence ID" value="KAH0757587.1"/>
    <property type="molecule type" value="Genomic_DNA"/>
</dbReference>
<evidence type="ECO:0000313" key="3">
    <source>
        <dbReference type="Proteomes" id="UP000826656"/>
    </source>
</evidence>
<proteinExistence type="predicted"/>
<name>A0ABQ7V0I5_SOLTU</name>
<keyword evidence="3" id="KW-1185">Reference proteome</keyword>
<evidence type="ECO:0000256" key="1">
    <source>
        <dbReference type="SAM" id="MobiDB-lite"/>
    </source>
</evidence>
<reference evidence="2 3" key="1">
    <citation type="journal article" date="2021" name="bioRxiv">
        <title>Chromosome-scale and haplotype-resolved genome assembly of a tetraploid potato cultivar.</title>
        <authorList>
            <person name="Sun H."/>
            <person name="Jiao W.-B."/>
            <person name="Krause K."/>
            <person name="Campoy J.A."/>
            <person name="Goel M."/>
            <person name="Folz-Donahue K."/>
            <person name="Kukat C."/>
            <person name="Huettel B."/>
            <person name="Schneeberger K."/>
        </authorList>
    </citation>
    <scope>NUCLEOTIDE SEQUENCE [LARGE SCALE GENOMIC DNA]</scope>
    <source>
        <strain evidence="2">SolTubOtavaFocal</strain>
        <tissue evidence="2">Leaves</tissue>
    </source>
</reference>
<sequence length="81" mass="9102">MGPGPQEVPHNVQPVFDQTPKSFDVESEKEDKEEEVPLVWRKKGIRGANILTVGVPDLETVKSVPDTDFNNEPAEFAKERK</sequence>
<accession>A0ABQ7V0I5</accession>